<evidence type="ECO:0000259" key="4">
    <source>
        <dbReference type="Pfam" id="PF00155"/>
    </source>
</evidence>
<organism evidence="5 6">
    <name type="scientific">Desulfovibrio litoralis DSM 11393</name>
    <dbReference type="NCBI Taxonomy" id="1121455"/>
    <lineage>
        <taxon>Bacteria</taxon>
        <taxon>Pseudomonadati</taxon>
        <taxon>Thermodesulfobacteriota</taxon>
        <taxon>Desulfovibrionia</taxon>
        <taxon>Desulfovibrionales</taxon>
        <taxon>Desulfovibrionaceae</taxon>
        <taxon>Desulfovibrio</taxon>
    </lineage>
</organism>
<dbReference type="AlphaFoldDB" id="A0A1M7TMS6"/>
<dbReference type="InterPro" id="IPR015424">
    <property type="entry name" value="PyrdxlP-dep_Trfase"/>
</dbReference>
<gene>
    <name evidence="5" type="ORF">SAMN02745728_02277</name>
</gene>
<comment type="cofactor">
    <cofactor evidence="1">
        <name>pyridoxal 5'-phosphate</name>
        <dbReference type="ChEBI" id="CHEBI:597326"/>
    </cofactor>
</comment>
<dbReference type="Proteomes" id="UP000186469">
    <property type="component" value="Unassembled WGS sequence"/>
</dbReference>
<dbReference type="CDD" id="cd06454">
    <property type="entry name" value="KBL_like"/>
    <property type="match status" value="1"/>
</dbReference>
<dbReference type="Gene3D" id="3.40.640.10">
    <property type="entry name" value="Type I PLP-dependent aspartate aminotransferase-like (Major domain)"/>
    <property type="match status" value="1"/>
</dbReference>
<keyword evidence="6" id="KW-1185">Reference proteome</keyword>
<feature type="domain" description="Aminotransferase class I/classII large" evidence="4">
    <location>
        <begin position="100"/>
        <end position="426"/>
    </location>
</feature>
<dbReference type="InterPro" id="IPR015421">
    <property type="entry name" value="PyrdxlP-dep_Trfase_major"/>
</dbReference>
<dbReference type="PANTHER" id="PTHR13693">
    <property type="entry name" value="CLASS II AMINOTRANSFERASE/8-AMINO-7-OXONONANOATE SYNTHASE"/>
    <property type="match status" value="1"/>
</dbReference>
<dbReference type="InterPro" id="IPR015422">
    <property type="entry name" value="PyrdxlP-dep_Trfase_small"/>
</dbReference>
<dbReference type="EMBL" id="FRDI01000016">
    <property type="protein sequence ID" value="SHN72061.1"/>
    <property type="molecule type" value="Genomic_DNA"/>
</dbReference>
<dbReference type="Pfam" id="PF00155">
    <property type="entry name" value="Aminotran_1_2"/>
    <property type="match status" value="1"/>
</dbReference>
<accession>A0A1M7TMS6</accession>
<evidence type="ECO:0000256" key="2">
    <source>
        <dbReference type="ARBA" id="ARBA00022679"/>
    </source>
</evidence>
<sequence>MATSNNSKPENSNQLSSDKQQELLQTLKINPALLNTNLQPKARRSSSIPTNYAQFEELPQFKQLQVQRAIAEKMNVLNPFFACHQTMAKNKTKINDQEFYNFSTYDYLGLNGHPQINAAAIKAMEEFGTSAGASRLVSGERPPHRELEEKLAKLYKVENALTFVSGHATNVSVISTLFGREDVIYHDALAHNSIIQGAVLSGAKRYSYAHNDPKALEELLKQTRSQYKRALIVSEGIFSMDGSIVKLNELIELKKEYVSFLMIDEAHSLGILGKSGRGCSEYFNINPSDVDIWMGTLSKTLCSCGGFVTGSNTLIDILRFCAAGFIYSVGMSPPLAAASAKAIDLMRAEPERVQKLQEISSFFLEEAKKRNFNTGYAQGYGIIPIIVGSSLIAGRLATHLFNRNINVMPIIYPVVEEGLARLRFFLSSVHQKDEIIKVLDIVAEELPKVQK</sequence>
<evidence type="ECO:0000256" key="1">
    <source>
        <dbReference type="ARBA" id="ARBA00001933"/>
    </source>
</evidence>
<dbReference type="InterPro" id="IPR004839">
    <property type="entry name" value="Aminotransferase_I/II_large"/>
</dbReference>
<dbReference type="OrthoDB" id="9807157at2"/>
<evidence type="ECO:0000313" key="5">
    <source>
        <dbReference type="EMBL" id="SHN72061.1"/>
    </source>
</evidence>
<dbReference type="Gene3D" id="3.90.1150.10">
    <property type="entry name" value="Aspartate Aminotransferase, domain 1"/>
    <property type="match status" value="1"/>
</dbReference>
<reference evidence="5 6" key="1">
    <citation type="submission" date="2016-12" db="EMBL/GenBank/DDBJ databases">
        <authorList>
            <person name="Song W.-J."/>
            <person name="Kurnit D.M."/>
        </authorList>
    </citation>
    <scope>NUCLEOTIDE SEQUENCE [LARGE SCALE GENOMIC DNA]</scope>
    <source>
        <strain evidence="5 6">DSM 11393</strain>
    </source>
</reference>
<evidence type="ECO:0000256" key="3">
    <source>
        <dbReference type="SAM" id="MobiDB-lite"/>
    </source>
</evidence>
<protein>
    <submittedName>
        <fullName evidence="5">8-amino-7-oxononanoate synthase</fullName>
    </submittedName>
</protein>
<dbReference type="STRING" id="1121455.SAMN02745728_02277"/>
<dbReference type="SUPFAM" id="SSF53383">
    <property type="entry name" value="PLP-dependent transferases"/>
    <property type="match status" value="1"/>
</dbReference>
<evidence type="ECO:0000313" key="6">
    <source>
        <dbReference type="Proteomes" id="UP000186469"/>
    </source>
</evidence>
<proteinExistence type="predicted"/>
<feature type="region of interest" description="Disordered" evidence="3">
    <location>
        <begin position="1"/>
        <end position="20"/>
    </location>
</feature>
<dbReference type="GO" id="GO:0016740">
    <property type="term" value="F:transferase activity"/>
    <property type="evidence" value="ECO:0007669"/>
    <property type="project" value="UniProtKB-KW"/>
</dbReference>
<keyword evidence="2" id="KW-0808">Transferase</keyword>
<dbReference type="RefSeq" id="WP_072697947.1">
    <property type="nucleotide sequence ID" value="NZ_FRDI01000016.1"/>
</dbReference>
<dbReference type="GO" id="GO:0030170">
    <property type="term" value="F:pyridoxal phosphate binding"/>
    <property type="evidence" value="ECO:0007669"/>
    <property type="project" value="InterPro"/>
</dbReference>
<dbReference type="InterPro" id="IPR050087">
    <property type="entry name" value="AON_synthase_class-II"/>
</dbReference>
<name>A0A1M7TMS6_9BACT</name>